<protein>
    <recommendedName>
        <fullName evidence="3 14">Calreticulin</fullName>
    </recommendedName>
</protein>
<proteinExistence type="evidence at transcript level"/>
<evidence type="ECO:0000256" key="5">
    <source>
        <dbReference type="ARBA" id="ARBA00022729"/>
    </source>
</evidence>
<dbReference type="Pfam" id="PF00262">
    <property type="entry name" value="Calreticulin"/>
    <property type="match status" value="2"/>
</dbReference>
<comment type="function">
    <text evidence="13">Molecular calcium-binding chaperone promoting folding, oligomeric assembly and quality control in the ER via the calreticulin/calnexin cycle. This lectin may interact transiently with almost all of the monoglucosylated glycoproteins that are synthesized in the ER.</text>
</comment>
<dbReference type="GO" id="GO:0006457">
    <property type="term" value="P:protein folding"/>
    <property type="evidence" value="ECO:0007669"/>
    <property type="project" value="InterPro"/>
</dbReference>
<dbReference type="GO" id="GO:0036503">
    <property type="term" value="P:ERAD pathway"/>
    <property type="evidence" value="ECO:0007669"/>
    <property type="project" value="TreeGrafter"/>
</dbReference>
<dbReference type="KEGG" id="dpa:109542081"/>
<feature type="compositionally biased region" description="Basic and acidic residues" evidence="18">
    <location>
        <begin position="350"/>
        <end position="372"/>
    </location>
</feature>
<keyword evidence="9" id="KW-0862">Zinc</keyword>
<dbReference type="GO" id="GO:0005509">
    <property type="term" value="F:calcium ion binding"/>
    <property type="evidence" value="ECO:0007669"/>
    <property type="project" value="InterPro"/>
</dbReference>
<feature type="binding site" evidence="15">
    <location>
        <position position="111"/>
    </location>
    <ligand>
        <name>an alpha-D-glucoside</name>
        <dbReference type="ChEBI" id="CHEBI:22390"/>
    </ligand>
</feature>
<feature type="binding site" evidence="15">
    <location>
        <position position="317"/>
    </location>
    <ligand>
        <name>an alpha-D-glucoside</name>
        <dbReference type="ChEBI" id="CHEBI:22390"/>
    </ligand>
</feature>
<dbReference type="PANTHER" id="PTHR11073">
    <property type="entry name" value="CALRETICULIN AND CALNEXIN"/>
    <property type="match status" value="1"/>
</dbReference>
<dbReference type="OrthoDB" id="1938156at2759"/>
<feature type="binding site" evidence="15">
    <location>
        <position position="128"/>
    </location>
    <ligand>
        <name>an alpha-D-glucoside</name>
        <dbReference type="ChEBI" id="CHEBI:22390"/>
    </ligand>
</feature>
<organism evidence="19">
    <name type="scientific">Dendroctonus ponderosae</name>
    <name type="common">Mountain pine beetle</name>
    <dbReference type="NCBI Taxonomy" id="77166"/>
    <lineage>
        <taxon>Eukaryota</taxon>
        <taxon>Metazoa</taxon>
        <taxon>Ecdysozoa</taxon>
        <taxon>Arthropoda</taxon>
        <taxon>Hexapoda</taxon>
        <taxon>Insecta</taxon>
        <taxon>Pterygota</taxon>
        <taxon>Neoptera</taxon>
        <taxon>Endopterygota</taxon>
        <taxon>Coleoptera</taxon>
        <taxon>Polyphaga</taxon>
        <taxon>Cucujiformia</taxon>
        <taxon>Curculionidae</taxon>
        <taxon>Scolytinae</taxon>
        <taxon>Dendroctonus</taxon>
    </lineage>
</organism>
<dbReference type="EMBL" id="KB632294">
    <property type="protein sequence ID" value="ERL91650.1"/>
    <property type="molecule type" value="Genomic_DNA"/>
</dbReference>
<reference evidence="23 24" key="2">
    <citation type="journal article" date="2013" name="Genome Biol.">
        <title>Draft genome of the mountain pine beetle, Dendroctonus ponderosae Hopkins, a major forest pest.</title>
        <authorList>
            <person name="Keeling C.I."/>
            <person name="Yuen M.M."/>
            <person name="Liao N.Y."/>
            <person name="Docking T.R."/>
            <person name="Chan S.K."/>
            <person name="Taylor G.A."/>
            <person name="Palmquist D.L."/>
            <person name="Jackman S.D."/>
            <person name="Nguyen A."/>
            <person name="Li M."/>
            <person name="Henderson H."/>
            <person name="Janes J.K."/>
            <person name="Zhao Y."/>
            <person name="Pandoh P."/>
            <person name="Moore R."/>
            <person name="Sperling F.A."/>
            <person name="Huber D.P."/>
            <person name="Birol I."/>
            <person name="Jones S.J."/>
            <person name="Bohlmann J."/>
        </authorList>
    </citation>
    <scope>NUCLEOTIDE SEQUENCE</scope>
</reference>
<keyword evidence="5 17" id="KW-0732">Signal</keyword>
<evidence type="ECO:0000313" key="24">
    <source>
        <dbReference type="Proteomes" id="UP000030742"/>
    </source>
</evidence>
<evidence type="ECO:0000313" key="22">
    <source>
        <dbReference type="EnsemblMetazoa" id="XP_019766694.1"/>
    </source>
</evidence>
<evidence type="ECO:0000256" key="13">
    <source>
        <dbReference type="ARBA" id="ARBA00037091"/>
    </source>
</evidence>
<keyword evidence="23" id="KW-1185">Reference proteome</keyword>
<dbReference type="Proteomes" id="UP000019118">
    <property type="component" value="Unassembled WGS sequence"/>
</dbReference>
<dbReference type="InterPro" id="IPR009169">
    <property type="entry name" value="Calreticulin"/>
</dbReference>
<keyword evidence="11 16" id="KW-1015">Disulfide bond</keyword>
<dbReference type="Proteomes" id="UP000030742">
    <property type="component" value="Unassembled WGS sequence"/>
</dbReference>
<keyword evidence="10" id="KW-0106">Calcium</keyword>
<evidence type="ECO:0000256" key="8">
    <source>
        <dbReference type="ARBA" id="ARBA00022824"/>
    </source>
</evidence>
<evidence type="ECO:0000256" key="2">
    <source>
        <dbReference type="ARBA" id="ARBA00010983"/>
    </source>
</evidence>
<dbReference type="PRINTS" id="PR00626">
    <property type="entry name" value="CALRETICULIN"/>
</dbReference>
<dbReference type="EMBL" id="KB741169">
    <property type="protein sequence ID" value="ENN73290.1"/>
    <property type="molecule type" value="Genomic_DNA"/>
</dbReference>
<keyword evidence="4" id="KW-0479">Metal-binding</keyword>
<evidence type="ECO:0000256" key="15">
    <source>
        <dbReference type="PIRSR" id="PIRSR002356-1"/>
    </source>
</evidence>
<feature type="compositionally biased region" description="Basic and acidic residues" evidence="18">
    <location>
        <begin position="207"/>
        <end position="243"/>
    </location>
</feature>
<accession>J3JUS0</accession>
<feature type="disulfide bond" evidence="16">
    <location>
        <begin position="105"/>
        <end position="137"/>
    </location>
</feature>
<sequence>MKFLLLLAVVSLCTFAAFAEVYFEEKFSDDSWQKNWIYSKHPGKEFGKFVRTAGKFFNDEQEDQGIQTSEDARFYALSTKFKPFSSEGKDLVVQFTVKHEQNIDCGGGYVKVFDCSLSPEDLHGESSYRIMFGPDICGPGTKKVHAILNYNDKNHLINKDIRCKDDEYTHAYTLIIRPNNLYEVLIDNEQVQTGTLEAHWDILPPRKIKDPEAKKPEDWDDRATIPDPDDTKPEDYDKPEHIPDPTATKPDDWDDEMDGEWEPPMIDNPDFKGEWKPKQIDNPAYKGPWVHPEIDNPEYTPVPDLYKQDEICGIGFDLWQVKSGTIFDNVLVTDDVQYASDALKNLKQTQEGEKKAKEAKDKEEEETRKAATEAEEEDNDDDEEEEHEPQVVEENHDEL</sequence>
<comment type="subcellular location">
    <subcellularLocation>
        <location evidence="1 14">Endoplasmic reticulum lumen</location>
    </subcellularLocation>
</comment>
<feature type="region of interest" description="Disordered" evidence="18">
    <location>
        <begin position="207"/>
        <end position="260"/>
    </location>
</feature>
<evidence type="ECO:0000313" key="20">
    <source>
        <dbReference type="EMBL" id="ENN73290.1"/>
    </source>
</evidence>
<dbReference type="PROSITE" id="PS00803">
    <property type="entry name" value="CALRETICULIN_1"/>
    <property type="match status" value="1"/>
</dbReference>
<keyword evidence="6" id="KW-0430">Lectin</keyword>
<evidence type="ECO:0000256" key="14">
    <source>
        <dbReference type="PIRNR" id="PIRNR002356"/>
    </source>
</evidence>
<feature type="region of interest" description="Disordered" evidence="18">
    <location>
        <begin position="345"/>
        <end position="399"/>
    </location>
</feature>
<evidence type="ECO:0000256" key="9">
    <source>
        <dbReference type="ARBA" id="ARBA00022833"/>
    </source>
</evidence>
<keyword evidence="12 14" id="KW-0143">Chaperone</keyword>
<dbReference type="PROSITE" id="PS00805">
    <property type="entry name" value="CALRETICULIN_REPEAT"/>
    <property type="match status" value="1"/>
</dbReference>
<dbReference type="PANTHER" id="PTHR11073:SF2">
    <property type="entry name" value="CALRETICULIN"/>
    <property type="match status" value="1"/>
</dbReference>
<dbReference type="InterPro" id="IPR009033">
    <property type="entry name" value="Calreticulin/calnexin_P_dom_sf"/>
</dbReference>
<name>J3JUS0_DENPD</name>
<reference evidence="22" key="3">
    <citation type="submission" date="2024-08" db="UniProtKB">
        <authorList>
            <consortium name="EnsemblMetazoa"/>
        </authorList>
    </citation>
    <scope>IDENTIFICATION</scope>
</reference>
<gene>
    <name evidence="22" type="primary">109542081</name>
    <name evidence="21" type="ORF">D910_08978</name>
    <name evidence="20" type="ORF">YQE_10054</name>
</gene>
<dbReference type="Gene3D" id="2.10.250.10">
    <property type="entry name" value="Calreticulin/calnexin, P domain"/>
    <property type="match status" value="1"/>
</dbReference>
<dbReference type="HOGENOM" id="CLU_018224_0_2_1"/>
<evidence type="ECO:0000256" key="7">
    <source>
        <dbReference type="ARBA" id="ARBA00022737"/>
    </source>
</evidence>
<dbReference type="AlphaFoldDB" id="J3JUS0"/>
<keyword evidence="8 14" id="KW-0256">Endoplasmic reticulum</keyword>
<evidence type="ECO:0000256" key="17">
    <source>
        <dbReference type="RuleBase" id="RU362126"/>
    </source>
</evidence>
<dbReference type="SUPFAM" id="SSF49899">
    <property type="entry name" value="Concanavalin A-like lectins/glucanases"/>
    <property type="match status" value="1"/>
</dbReference>
<evidence type="ECO:0000313" key="23">
    <source>
        <dbReference type="Proteomes" id="UP000019118"/>
    </source>
</evidence>
<dbReference type="InterPro" id="IPR013320">
    <property type="entry name" value="ConA-like_dom_sf"/>
</dbReference>
<dbReference type="GO" id="GO:0030246">
    <property type="term" value="F:carbohydrate binding"/>
    <property type="evidence" value="ECO:0007669"/>
    <property type="project" value="UniProtKB-KW"/>
</dbReference>
<dbReference type="FunFam" id="2.60.120.200:FF:000122">
    <property type="entry name" value="Calreticulin 3"/>
    <property type="match status" value="1"/>
</dbReference>
<dbReference type="GO" id="GO:0005789">
    <property type="term" value="C:endoplasmic reticulum membrane"/>
    <property type="evidence" value="ECO:0007669"/>
    <property type="project" value="TreeGrafter"/>
</dbReference>
<dbReference type="FunFam" id="2.10.250.10:FF:000002">
    <property type="entry name" value="Calreticulin"/>
    <property type="match status" value="1"/>
</dbReference>
<dbReference type="EMBL" id="BT126985">
    <property type="protein sequence ID" value="AEE61947.1"/>
    <property type="molecule type" value="mRNA"/>
</dbReference>
<feature type="chain" id="PRO_5010895850" description="Calreticulin" evidence="17">
    <location>
        <begin position="20"/>
        <end position="399"/>
    </location>
</feature>
<feature type="compositionally biased region" description="Acidic residues" evidence="18">
    <location>
        <begin position="373"/>
        <end position="387"/>
    </location>
</feature>
<evidence type="ECO:0000256" key="4">
    <source>
        <dbReference type="ARBA" id="ARBA00022723"/>
    </source>
</evidence>
<dbReference type="PROSITE" id="PS00804">
    <property type="entry name" value="CALRETICULIN_2"/>
    <property type="match status" value="1"/>
</dbReference>
<feature type="binding site" evidence="15">
    <location>
        <position position="135"/>
    </location>
    <ligand>
        <name>an alpha-D-glucoside</name>
        <dbReference type="ChEBI" id="CHEBI:22390"/>
    </ligand>
</feature>
<evidence type="ECO:0000256" key="16">
    <source>
        <dbReference type="PIRSR" id="PIRSR002356-3"/>
    </source>
</evidence>
<dbReference type="InterPro" id="IPR001580">
    <property type="entry name" value="Calret/calnex"/>
</dbReference>
<dbReference type="SUPFAM" id="SSF63887">
    <property type="entry name" value="P-domain of calnexin/calreticulin"/>
    <property type="match status" value="1"/>
</dbReference>
<dbReference type="EnsemblMetazoa" id="XM_019911135.1">
    <property type="protein sequence ID" value="XP_019766694.1"/>
    <property type="gene ID" value="LOC109542081"/>
</dbReference>
<feature type="binding site" evidence="15">
    <location>
        <position position="109"/>
    </location>
    <ligand>
        <name>an alpha-D-glucoside</name>
        <dbReference type="ChEBI" id="CHEBI:22390"/>
    </ligand>
</feature>
<dbReference type="GO" id="GO:0051082">
    <property type="term" value="F:unfolded protein binding"/>
    <property type="evidence" value="ECO:0007669"/>
    <property type="project" value="InterPro"/>
</dbReference>
<keyword evidence="7" id="KW-0677">Repeat</keyword>
<dbReference type="InterPro" id="IPR018124">
    <property type="entry name" value="Calret/calnex_CS"/>
</dbReference>
<dbReference type="PIRSF" id="PIRSF002356">
    <property type="entry name" value="Calreticulin"/>
    <property type="match status" value="1"/>
</dbReference>
<feature type="compositionally biased region" description="Basic and acidic residues" evidence="18">
    <location>
        <begin position="388"/>
        <end position="399"/>
    </location>
</feature>
<evidence type="ECO:0000256" key="11">
    <source>
        <dbReference type="ARBA" id="ARBA00023157"/>
    </source>
</evidence>
<dbReference type="STRING" id="77166.J3JUS0"/>
<evidence type="ECO:0000256" key="12">
    <source>
        <dbReference type="ARBA" id="ARBA00023186"/>
    </source>
</evidence>
<dbReference type="OMA" id="KRDEICA"/>
<evidence type="ECO:0000256" key="10">
    <source>
        <dbReference type="ARBA" id="ARBA00022837"/>
    </source>
</evidence>
<evidence type="ECO:0000256" key="1">
    <source>
        <dbReference type="ARBA" id="ARBA00004319"/>
    </source>
</evidence>
<evidence type="ECO:0000256" key="3">
    <source>
        <dbReference type="ARBA" id="ARBA00015837"/>
    </source>
</evidence>
<evidence type="ECO:0000256" key="6">
    <source>
        <dbReference type="ARBA" id="ARBA00022734"/>
    </source>
</evidence>
<comment type="similarity">
    <text evidence="2 14 17">Belongs to the calreticulin family.</text>
</comment>
<feature type="signal peptide" evidence="17">
    <location>
        <begin position="1"/>
        <end position="19"/>
    </location>
</feature>
<dbReference type="Gene3D" id="2.60.120.200">
    <property type="match status" value="1"/>
</dbReference>
<evidence type="ECO:0000256" key="18">
    <source>
        <dbReference type="SAM" id="MobiDB-lite"/>
    </source>
</evidence>
<evidence type="ECO:0000313" key="21">
    <source>
        <dbReference type="EMBL" id="ERL91650.1"/>
    </source>
</evidence>
<dbReference type="GO" id="GO:0005788">
    <property type="term" value="C:endoplasmic reticulum lumen"/>
    <property type="evidence" value="ECO:0007669"/>
    <property type="project" value="UniProtKB-SubCell"/>
</dbReference>
<reference evidence="19" key="1">
    <citation type="journal article" date="2012" name="Insect Biochem. Mol. Biol.">
        <title>Transcriptome and full-length cDNA resources for the mountain pine beetle, Dendroctonus ponderosae Hopkins, a major insect pest of pine forests.</title>
        <authorList>
            <person name="Keeling C.I."/>
            <person name="Henderson H."/>
            <person name="Li M."/>
            <person name="Yuen M."/>
            <person name="Clark E.L."/>
            <person name="Fraser J.D."/>
            <person name="Huber D.P."/>
            <person name="Liao N.Y."/>
            <person name="Roderick Docking T."/>
            <person name="Birol I."/>
            <person name="Chan S.K."/>
            <person name="Taylor G.A."/>
            <person name="Palmquist D."/>
            <person name="Jones S.J."/>
            <person name="Bohlmann J."/>
        </authorList>
    </citation>
    <scope>NUCLEOTIDE SEQUENCE</scope>
    <source>
        <tissue evidence="19">Midgut and adhering fatbody of emerged adults of both sexes 1</tissue>
    </source>
</reference>
<evidence type="ECO:0000313" key="19">
    <source>
        <dbReference type="EMBL" id="AEE61947.1"/>
    </source>
</evidence>